<name>A0AAV2RL82_MEGNR</name>
<dbReference type="Gene3D" id="3.30.40.10">
    <property type="entry name" value="Zinc/RING finger domain, C3HC4 (zinc finger)"/>
    <property type="match status" value="1"/>
</dbReference>
<dbReference type="InterPro" id="IPR001841">
    <property type="entry name" value="Znf_RING"/>
</dbReference>
<accession>A0AAV2RL82</accession>
<dbReference type="InterPro" id="IPR013083">
    <property type="entry name" value="Znf_RING/FYVE/PHD"/>
</dbReference>
<keyword evidence="2 4" id="KW-0863">Zinc-finger</keyword>
<dbReference type="InterPro" id="IPR017907">
    <property type="entry name" value="Znf_RING_CS"/>
</dbReference>
<feature type="domain" description="RING-type" evidence="5">
    <location>
        <begin position="21"/>
        <end position="64"/>
    </location>
</feature>
<dbReference type="PROSITE" id="PS00518">
    <property type="entry name" value="ZF_RING_1"/>
    <property type="match status" value="1"/>
</dbReference>
<dbReference type="InterPro" id="IPR052667">
    <property type="entry name" value="E3_ubiquitin-ligase_RING"/>
</dbReference>
<gene>
    <name evidence="6" type="ORF">MNOR_LOCUS25421</name>
</gene>
<sequence length="281" mass="32126">TVVFSQPGVSINNHMMDFLECKICHVPYDEEDHRPRTASCGHEFCTACIRALIKDKILECPTCRQKNKVDSANDLQINFDLIGVIRAFKTITIPLKNESETSRSGATNAEVCDFHCKALSHWCFKCQIWICQECLGTHTTSTDCYTANSTKAMESMKEKQFTNIDRLLNIFDNDTKFVSTKIQENKDQIKELLERAQKLGEEGKKLTNFLEQGKIHKEKLIESKQIVNFAKSPSSFSNGIKMLNQRKQILHSWCVRNLGTDTPLGLQKVREPVYQTVMLLK</sequence>
<dbReference type="SUPFAM" id="SSF57850">
    <property type="entry name" value="RING/U-box"/>
    <property type="match status" value="1"/>
</dbReference>
<dbReference type="SUPFAM" id="SSF57845">
    <property type="entry name" value="B-box zinc-binding domain"/>
    <property type="match status" value="1"/>
</dbReference>
<evidence type="ECO:0000256" key="3">
    <source>
        <dbReference type="ARBA" id="ARBA00022833"/>
    </source>
</evidence>
<evidence type="ECO:0000256" key="2">
    <source>
        <dbReference type="ARBA" id="ARBA00022771"/>
    </source>
</evidence>
<dbReference type="PANTHER" id="PTHR47156:SF10">
    <property type="entry name" value="E3 UBIQUITIN-PROTEIN LIGASE TRIM-21-RELATED"/>
    <property type="match status" value="1"/>
</dbReference>
<dbReference type="PANTHER" id="PTHR47156">
    <property type="entry name" value="PROTEIN CBG20824"/>
    <property type="match status" value="1"/>
</dbReference>
<dbReference type="EMBL" id="CAXKWB010024244">
    <property type="protein sequence ID" value="CAL4126156.1"/>
    <property type="molecule type" value="Genomic_DNA"/>
</dbReference>
<dbReference type="PROSITE" id="PS50089">
    <property type="entry name" value="ZF_RING_2"/>
    <property type="match status" value="1"/>
</dbReference>
<evidence type="ECO:0000256" key="4">
    <source>
        <dbReference type="PROSITE-ProRule" id="PRU00175"/>
    </source>
</evidence>
<evidence type="ECO:0000313" key="6">
    <source>
        <dbReference type="EMBL" id="CAL4126156.1"/>
    </source>
</evidence>
<organism evidence="6 7">
    <name type="scientific">Meganyctiphanes norvegica</name>
    <name type="common">Northern krill</name>
    <name type="synonym">Thysanopoda norvegica</name>
    <dbReference type="NCBI Taxonomy" id="48144"/>
    <lineage>
        <taxon>Eukaryota</taxon>
        <taxon>Metazoa</taxon>
        <taxon>Ecdysozoa</taxon>
        <taxon>Arthropoda</taxon>
        <taxon>Crustacea</taxon>
        <taxon>Multicrustacea</taxon>
        <taxon>Malacostraca</taxon>
        <taxon>Eumalacostraca</taxon>
        <taxon>Eucarida</taxon>
        <taxon>Euphausiacea</taxon>
        <taxon>Euphausiidae</taxon>
        <taxon>Meganyctiphanes</taxon>
    </lineage>
</organism>
<proteinExistence type="predicted"/>
<dbReference type="InterPro" id="IPR018957">
    <property type="entry name" value="Znf_C3HC4_RING-type"/>
</dbReference>
<evidence type="ECO:0000313" key="7">
    <source>
        <dbReference type="Proteomes" id="UP001497623"/>
    </source>
</evidence>
<dbReference type="Pfam" id="PF00097">
    <property type="entry name" value="zf-C3HC4"/>
    <property type="match status" value="1"/>
</dbReference>
<comment type="caution">
    <text evidence="6">The sequence shown here is derived from an EMBL/GenBank/DDBJ whole genome shotgun (WGS) entry which is preliminary data.</text>
</comment>
<dbReference type="Proteomes" id="UP001497623">
    <property type="component" value="Unassembled WGS sequence"/>
</dbReference>
<feature type="non-terminal residue" evidence="6">
    <location>
        <position position="281"/>
    </location>
</feature>
<keyword evidence="7" id="KW-1185">Reference proteome</keyword>
<dbReference type="AlphaFoldDB" id="A0AAV2RL82"/>
<dbReference type="GO" id="GO:0008270">
    <property type="term" value="F:zinc ion binding"/>
    <property type="evidence" value="ECO:0007669"/>
    <property type="project" value="UniProtKB-KW"/>
</dbReference>
<dbReference type="SMART" id="SM00184">
    <property type="entry name" value="RING"/>
    <property type="match status" value="1"/>
</dbReference>
<protein>
    <recommendedName>
        <fullName evidence="5">RING-type domain-containing protein</fullName>
    </recommendedName>
</protein>
<evidence type="ECO:0000256" key="1">
    <source>
        <dbReference type="ARBA" id="ARBA00022723"/>
    </source>
</evidence>
<keyword evidence="1" id="KW-0479">Metal-binding</keyword>
<keyword evidence="3" id="KW-0862">Zinc</keyword>
<reference evidence="6 7" key="1">
    <citation type="submission" date="2024-05" db="EMBL/GenBank/DDBJ databases">
        <authorList>
            <person name="Wallberg A."/>
        </authorList>
    </citation>
    <scope>NUCLEOTIDE SEQUENCE [LARGE SCALE GENOMIC DNA]</scope>
</reference>
<evidence type="ECO:0000259" key="5">
    <source>
        <dbReference type="PROSITE" id="PS50089"/>
    </source>
</evidence>
<feature type="non-terminal residue" evidence="6">
    <location>
        <position position="1"/>
    </location>
</feature>